<feature type="transmembrane region" description="Helical" evidence="8">
    <location>
        <begin position="199"/>
        <end position="218"/>
    </location>
</feature>
<dbReference type="EMBL" id="QPMH01000005">
    <property type="protein sequence ID" value="RDD62525.1"/>
    <property type="molecule type" value="Genomic_DNA"/>
</dbReference>
<dbReference type="PANTHER" id="PTHR30269">
    <property type="entry name" value="TRANSMEMBRANE PROTEIN YFCA"/>
    <property type="match status" value="1"/>
</dbReference>
<accession>A0A369TDS3</accession>
<dbReference type="AlphaFoldDB" id="A0A369TDS3"/>
<name>A0A369TDS3_9PROT</name>
<sequence>MDMTLDWQFAVAAAVTAFAGIVRGFAGFGSSMLLAPSLSALYTPAVAIPMLGIMELGVAVQLLPKAVGAAKWRTVGILAAAAALGIPLGAYALRTVPAEIMRWTISAAIIAAICLIALGAGRKGEARLPGTLSAGALSGLSAGATGMGGPPIVLYYLAGQDPAAEIRASLICFFMLTSIMQLAAYAANGLLTVDNGLRGLVMLPVFIVGAFAGSHLFGQTHDRTYRRIALALVAIVAVVSILV</sequence>
<feature type="transmembrane region" description="Helical" evidence="8">
    <location>
        <begin position="40"/>
        <end position="63"/>
    </location>
</feature>
<reference evidence="9 10" key="1">
    <citation type="submission" date="2018-07" db="EMBL/GenBank/DDBJ databases">
        <title>Venubactetium sediminum gen. nov., sp. nov., isolated from a marine solar saltern.</title>
        <authorList>
            <person name="Wang S."/>
        </authorList>
    </citation>
    <scope>NUCLEOTIDE SEQUENCE [LARGE SCALE GENOMIC DNA]</scope>
    <source>
        <strain evidence="9 10">WD2A32</strain>
    </source>
</reference>
<dbReference type="PANTHER" id="PTHR30269:SF37">
    <property type="entry name" value="MEMBRANE TRANSPORTER PROTEIN"/>
    <property type="match status" value="1"/>
</dbReference>
<feature type="transmembrane region" description="Helical" evidence="8">
    <location>
        <begin position="100"/>
        <end position="120"/>
    </location>
</feature>
<organism evidence="9 10">
    <name type="scientific">Ferruginivarius sediminum</name>
    <dbReference type="NCBI Taxonomy" id="2661937"/>
    <lineage>
        <taxon>Bacteria</taxon>
        <taxon>Pseudomonadati</taxon>
        <taxon>Pseudomonadota</taxon>
        <taxon>Alphaproteobacteria</taxon>
        <taxon>Rhodospirillales</taxon>
        <taxon>Rhodospirillaceae</taxon>
        <taxon>Ferruginivarius</taxon>
    </lineage>
</organism>
<keyword evidence="4 8" id="KW-1003">Cell membrane</keyword>
<comment type="caution">
    <text evidence="9">The sequence shown here is derived from an EMBL/GenBank/DDBJ whole genome shotgun (WGS) entry which is preliminary data.</text>
</comment>
<dbReference type="Pfam" id="PF01925">
    <property type="entry name" value="TauE"/>
    <property type="match status" value="1"/>
</dbReference>
<dbReference type="Proteomes" id="UP000253941">
    <property type="component" value="Unassembled WGS sequence"/>
</dbReference>
<evidence type="ECO:0000256" key="2">
    <source>
        <dbReference type="ARBA" id="ARBA00009142"/>
    </source>
</evidence>
<keyword evidence="6 8" id="KW-1133">Transmembrane helix</keyword>
<evidence type="ECO:0000256" key="4">
    <source>
        <dbReference type="ARBA" id="ARBA00022475"/>
    </source>
</evidence>
<dbReference type="InterPro" id="IPR052017">
    <property type="entry name" value="TSUP"/>
</dbReference>
<dbReference type="RefSeq" id="WP_114581621.1">
    <property type="nucleotide sequence ID" value="NZ_QPMH01000005.1"/>
</dbReference>
<proteinExistence type="inferred from homology"/>
<evidence type="ECO:0000256" key="6">
    <source>
        <dbReference type="ARBA" id="ARBA00022989"/>
    </source>
</evidence>
<feature type="transmembrane region" description="Helical" evidence="8">
    <location>
        <begin position="75"/>
        <end position="94"/>
    </location>
</feature>
<comment type="similarity">
    <text evidence="2 8">Belongs to the 4-toluene sulfonate uptake permease (TSUP) (TC 2.A.102) family.</text>
</comment>
<feature type="transmembrane region" description="Helical" evidence="8">
    <location>
        <begin position="168"/>
        <end position="187"/>
    </location>
</feature>
<evidence type="ECO:0000313" key="10">
    <source>
        <dbReference type="Proteomes" id="UP000253941"/>
    </source>
</evidence>
<keyword evidence="10" id="KW-1185">Reference proteome</keyword>
<keyword evidence="3" id="KW-0813">Transport</keyword>
<feature type="transmembrane region" description="Helical" evidence="8">
    <location>
        <begin position="224"/>
        <end position="242"/>
    </location>
</feature>
<dbReference type="GO" id="GO:0005886">
    <property type="term" value="C:plasma membrane"/>
    <property type="evidence" value="ECO:0007669"/>
    <property type="project" value="UniProtKB-SubCell"/>
</dbReference>
<dbReference type="InterPro" id="IPR002781">
    <property type="entry name" value="TM_pro_TauE-like"/>
</dbReference>
<comment type="subcellular location">
    <subcellularLocation>
        <location evidence="1 8">Cell membrane</location>
        <topology evidence="1 8">Multi-pass membrane protein</topology>
    </subcellularLocation>
</comment>
<keyword evidence="7 8" id="KW-0472">Membrane</keyword>
<evidence type="ECO:0000256" key="1">
    <source>
        <dbReference type="ARBA" id="ARBA00004651"/>
    </source>
</evidence>
<feature type="transmembrane region" description="Helical" evidence="8">
    <location>
        <begin position="132"/>
        <end position="156"/>
    </location>
</feature>
<evidence type="ECO:0000256" key="5">
    <source>
        <dbReference type="ARBA" id="ARBA00022692"/>
    </source>
</evidence>
<evidence type="ECO:0000313" key="9">
    <source>
        <dbReference type="EMBL" id="RDD62525.1"/>
    </source>
</evidence>
<evidence type="ECO:0000256" key="8">
    <source>
        <dbReference type="RuleBase" id="RU363041"/>
    </source>
</evidence>
<evidence type="ECO:0000256" key="3">
    <source>
        <dbReference type="ARBA" id="ARBA00022448"/>
    </source>
</evidence>
<keyword evidence="5 8" id="KW-0812">Transmembrane</keyword>
<gene>
    <name evidence="9" type="ORF">DRB17_07725</name>
</gene>
<evidence type="ECO:0000256" key="7">
    <source>
        <dbReference type="ARBA" id="ARBA00023136"/>
    </source>
</evidence>
<protein>
    <recommendedName>
        <fullName evidence="8">Probable membrane transporter protein</fullName>
    </recommendedName>
</protein>